<dbReference type="EMBL" id="JADBJN010000002">
    <property type="protein sequence ID" value="KAG5678890.1"/>
    <property type="molecule type" value="Genomic_DNA"/>
</dbReference>
<evidence type="ECO:0000313" key="3">
    <source>
        <dbReference type="EMBL" id="KAG5678890.1"/>
    </source>
</evidence>
<feature type="compositionally biased region" description="Polar residues" evidence="1">
    <location>
        <begin position="198"/>
        <end position="212"/>
    </location>
</feature>
<dbReference type="AlphaFoldDB" id="A0A9J6CA06"/>
<evidence type="ECO:0000256" key="2">
    <source>
        <dbReference type="SAM" id="SignalP"/>
    </source>
</evidence>
<proteinExistence type="predicted"/>
<feature type="compositionally biased region" description="Basic and acidic residues" evidence="1">
    <location>
        <begin position="107"/>
        <end position="118"/>
    </location>
</feature>
<gene>
    <name evidence="3" type="ORF">PVAND_008516</name>
</gene>
<feature type="chain" id="PRO_5039927854" evidence="2">
    <location>
        <begin position="21"/>
        <end position="230"/>
    </location>
</feature>
<dbReference type="OrthoDB" id="6627608at2759"/>
<dbReference type="Proteomes" id="UP001107558">
    <property type="component" value="Chromosome 2"/>
</dbReference>
<keyword evidence="4" id="KW-1185">Reference proteome</keyword>
<evidence type="ECO:0000256" key="1">
    <source>
        <dbReference type="SAM" id="MobiDB-lite"/>
    </source>
</evidence>
<reference evidence="3" key="1">
    <citation type="submission" date="2021-03" db="EMBL/GenBank/DDBJ databases">
        <title>Chromosome level genome of the anhydrobiotic midge Polypedilum vanderplanki.</title>
        <authorList>
            <person name="Yoshida Y."/>
            <person name="Kikawada T."/>
            <person name="Gusev O."/>
        </authorList>
    </citation>
    <scope>NUCLEOTIDE SEQUENCE</scope>
    <source>
        <strain evidence="3">NIAS01</strain>
        <tissue evidence="3">Whole body or cell culture</tissue>
    </source>
</reference>
<evidence type="ECO:0000313" key="4">
    <source>
        <dbReference type="Proteomes" id="UP001107558"/>
    </source>
</evidence>
<organism evidence="3 4">
    <name type="scientific">Polypedilum vanderplanki</name>
    <name type="common">Sleeping chironomid midge</name>
    <dbReference type="NCBI Taxonomy" id="319348"/>
    <lineage>
        <taxon>Eukaryota</taxon>
        <taxon>Metazoa</taxon>
        <taxon>Ecdysozoa</taxon>
        <taxon>Arthropoda</taxon>
        <taxon>Hexapoda</taxon>
        <taxon>Insecta</taxon>
        <taxon>Pterygota</taxon>
        <taxon>Neoptera</taxon>
        <taxon>Endopterygota</taxon>
        <taxon>Diptera</taxon>
        <taxon>Nematocera</taxon>
        <taxon>Chironomoidea</taxon>
        <taxon>Chironomidae</taxon>
        <taxon>Chironominae</taxon>
        <taxon>Polypedilum</taxon>
        <taxon>Polypedilum</taxon>
    </lineage>
</organism>
<feature type="region of interest" description="Disordered" evidence="1">
    <location>
        <begin position="107"/>
        <end position="230"/>
    </location>
</feature>
<name>A0A9J6CA06_POLVA</name>
<sequence length="230" mass="24694">MKCIIGILFLAIAATQLISTALPVRSGGMVFYQPSSDYYNAHRAFVMQYASQPIRPYRRQGQAAVVNAYASGKKIRTGTFVGQNEYDNQDASQLPEDQLVHSVAEAGRPEEDQEHEVQHDEEEEIEQQQPVASDVPAISHDVPADTPIKKVPTHSDEEDEDDEDAPIPAKKSSRGSSGVSYFPVSFGSTNGGAIAIANSYSTGKGGTASSRATAYGSPAKSKATSKKGRE</sequence>
<comment type="caution">
    <text evidence="3">The sequence shown here is derived from an EMBL/GenBank/DDBJ whole genome shotgun (WGS) entry which is preliminary data.</text>
</comment>
<accession>A0A9J6CA06</accession>
<keyword evidence="2" id="KW-0732">Signal</keyword>
<feature type="compositionally biased region" description="Acidic residues" evidence="1">
    <location>
        <begin position="156"/>
        <end position="165"/>
    </location>
</feature>
<feature type="signal peptide" evidence="2">
    <location>
        <begin position="1"/>
        <end position="20"/>
    </location>
</feature>
<protein>
    <submittedName>
        <fullName evidence="3">Uncharacterized protein</fullName>
    </submittedName>
</protein>